<feature type="compositionally biased region" description="Pro residues" evidence="1">
    <location>
        <begin position="352"/>
        <end position="365"/>
    </location>
</feature>
<feature type="region of interest" description="Disordered" evidence="1">
    <location>
        <begin position="211"/>
        <end position="236"/>
    </location>
</feature>
<feature type="compositionally biased region" description="Low complexity" evidence="1">
    <location>
        <begin position="303"/>
        <end position="317"/>
    </location>
</feature>
<dbReference type="Proteomes" id="UP000015241">
    <property type="component" value="Unassembled WGS sequence"/>
</dbReference>
<dbReference type="PANTHER" id="PTHR46579:SF2">
    <property type="entry name" value="C2H2-TYPE DOMAIN-CONTAINING PROTEIN"/>
    <property type="match status" value="1"/>
</dbReference>
<feature type="region of interest" description="Disordered" evidence="1">
    <location>
        <begin position="292"/>
        <end position="370"/>
    </location>
</feature>
<feature type="compositionally biased region" description="Low complexity" evidence="1">
    <location>
        <begin position="211"/>
        <end position="222"/>
    </location>
</feature>
<feature type="compositionally biased region" description="Basic and acidic residues" evidence="1">
    <location>
        <begin position="156"/>
        <end position="166"/>
    </location>
</feature>
<reference evidence="2 3" key="1">
    <citation type="journal article" date="2012" name="Science">
        <title>The Paleozoic origin of enzymatic lignin decomposition reconstructed from 31 fungal genomes.</title>
        <authorList>
            <person name="Floudas D."/>
            <person name="Binder M."/>
            <person name="Riley R."/>
            <person name="Barry K."/>
            <person name="Blanchette R.A."/>
            <person name="Henrissat B."/>
            <person name="Martinez A.T."/>
            <person name="Otillar R."/>
            <person name="Spatafora J.W."/>
            <person name="Yadav J.S."/>
            <person name="Aerts A."/>
            <person name="Benoit I."/>
            <person name="Boyd A."/>
            <person name="Carlson A."/>
            <person name="Copeland A."/>
            <person name="Coutinho P.M."/>
            <person name="de Vries R.P."/>
            <person name="Ferreira P."/>
            <person name="Findley K."/>
            <person name="Foster B."/>
            <person name="Gaskell J."/>
            <person name="Glotzer D."/>
            <person name="Gorecki P."/>
            <person name="Heitman J."/>
            <person name="Hesse C."/>
            <person name="Hori C."/>
            <person name="Igarashi K."/>
            <person name="Jurgens J.A."/>
            <person name="Kallen N."/>
            <person name="Kersten P."/>
            <person name="Kohler A."/>
            <person name="Kuees U."/>
            <person name="Kumar T.K.A."/>
            <person name="Kuo A."/>
            <person name="LaButti K."/>
            <person name="Larrondo L.F."/>
            <person name="Lindquist E."/>
            <person name="Ling A."/>
            <person name="Lombard V."/>
            <person name="Lucas S."/>
            <person name="Lundell T."/>
            <person name="Martin R."/>
            <person name="McLaughlin D.J."/>
            <person name="Morgenstern I."/>
            <person name="Morin E."/>
            <person name="Murat C."/>
            <person name="Nagy L.G."/>
            <person name="Nolan M."/>
            <person name="Ohm R.A."/>
            <person name="Patyshakuliyeva A."/>
            <person name="Rokas A."/>
            <person name="Ruiz-Duenas F.J."/>
            <person name="Sabat G."/>
            <person name="Salamov A."/>
            <person name="Samejima M."/>
            <person name="Schmutz J."/>
            <person name="Slot J.C."/>
            <person name="St John F."/>
            <person name="Stenlid J."/>
            <person name="Sun H."/>
            <person name="Sun S."/>
            <person name="Syed K."/>
            <person name="Tsang A."/>
            <person name="Wiebenga A."/>
            <person name="Young D."/>
            <person name="Pisabarro A."/>
            <person name="Eastwood D.C."/>
            <person name="Martin F."/>
            <person name="Cullen D."/>
            <person name="Grigoriev I.V."/>
            <person name="Hibbett D.S."/>
        </authorList>
    </citation>
    <scope>NUCLEOTIDE SEQUENCE</scope>
    <source>
        <strain evidence="3">FP-58527</strain>
    </source>
</reference>
<dbReference type="PANTHER" id="PTHR46579">
    <property type="entry name" value="F5/8 TYPE C DOMAIN-CONTAINING PROTEIN-RELATED"/>
    <property type="match status" value="1"/>
</dbReference>
<dbReference type="STRING" id="743788.S8F1G3"/>
<dbReference type="eggNOG" id="ENOG502S0SA">
    <property type="taxonomic scope" value="Eukaryota"/>
</dbReference>
<evidence type="ECO:0000313" key="2">
    <source>
        <dbReference type="EMBL" id="EPS92849.1"/>
    </source>
</evidence>
<accession>S8F1G3</accession>
<gene>
    <name evidence="2" type="ORF">FOMPIDRAFT_117342</name>
</gene>
<keyword evidence="3" id="KW-1185">Reference proteome</keyword>
<feature type="compositionally biased region" description="Polar residues" evidence="1">
    <location>
        <begin position="47"/>
        <end position="57"/>
    </location>
</feature>
<dbReference type="InParanoid" id="S8F1G3"/>
<feature type="region of interest" description="Disordered" evidence="1">
    <location>
        <begin position="47"/>
        <end position="66"/>
    </location>
</feature>
<proteinExistence type="predicted"/>
<dbReference type="HOGENOM" id="CLU_366393_0_0_1"/>
<evidence type="ECO:0000313" key="3">
    <source>
        <dbReference type="Proteomes" id="UP000015241"/>
    </source>
</evidence>
<sequence>MVLIDEAILTYLFACALQRWLQEVATGVAVARARAAVRLSADRSATSSAKPTMQANLAQKKKISRRAVTTSGEFTNQRNMSYHPKMRQELRNHGKKVPPYTRRYHVGEKAAPTGAQQPEVPKESAKLDVSTLLKKKKPKKPKKPSGCAIKSAPLQRQRETHPRQEESAIPAEDACQCSGPVLRLTVEDAPQGLSAAAARKPIIPAADAADTANVSSRLRVPESSPPSSPPAVRHSLTLSPPKFLAAEIQPAASTPPRDISPVQVIDYYLPFGHDPSDYATPVGTPLRLASPFAEAGLPDTPRSDFSPLDPLDPLDSPNPRGPFDSPNLLHPLNPPDAPSPLDSPSCQALEVPSPPRADGSPPPPRLVQGVEDLPTSASELLAESSNIWFWRIIMLLGSWVQLHYHLPHRGVTLMLQVMRLVLLALGVIAPDDRTPTALRTAFARLALQDNFVLVDIVPRLEESLDRWRTMPPPPTDGVMRCIQDGEIWRTLPGPPGDSKPFFYNGPDRLGEDESELRIGVTLAFDGFSYKRTAISSSHSTGALSFCSADLDYDEKYDASFVFALYLLLISSQCSRYNVRNLVMESLTPGPHELTAEQKQHFIRDHVIDLLQLYDDGIVIRNPQFPQGLSRLSGFPARTNEEHRRNAKAYVDAANSNERDKIFMETQTRWFELYRLPYFDAIRMSIIDPMHNILLGIVKTHWLDAWIETKVLRGRTSTKHVARELDQIHEYLRSFELPSWVARVPKEVGYPAVGSLNADEWK</sequence>
<dbReference type="AlphaFoldDB" id="S8F1G3"/>
<dbReference type="OrthoDB" id="3239894at2759"/>
<feature type="compositionally biased region" description="Basic residues" evidence="1">
    <location>
        <begin position="133"/>
        <end position="143"/>
    </location>
</feature>
<feature type="region of interest" description="Disordered" evidence="1">
    <location>
        <begin position="132"/>
        <end position="170"/>
    </location>
</feature>
<name>S8F1G3_FOMSC</name>
<dbReference type="EMBL" id="KE504332">
    <property type="protein sequence ID" value="EPS92849.1"/>
    <property type="molecule type" value="Genomic_DNA"/>
</dbReference>
<evidence type="ECO:0000256" key="1">
    <source>
        <dbReference type="SAM" id="MobiDB-lite"/>
    </source>
</evidence>
<protein>
    <submittedName>
        <fullName evidence="2">Uncharacterized protein</fullName>
    </submittedName>
</protein>
<organism evidence="2 3">
    <name type="scientific">Fomitopsis schrenkii</name>
    <name type="common">Brown rot fungus</name>
    <dbReference type="NCBI Taxonomy" id="2126942"/>
    <lineage>
        <taxon>Eukaryota</taxon>
        <taxon>Fungi</taxon>
        <taxon>Dikarya</taxon>
        <taxon>Basidiomycota</taxon>
        <taxon>Agaricomycotina</taxon>
        <taxon>Agaricomycetes</taxon>
        <taxon>Polyporales</taxon>
        <taxon>Fomitopsis</taxon>
    </lineage>
</organism>